<keyword evidence="6" id="KW-0539">Nucleus</keyword>
<dbReference type="PROSITE" id="PS50048">
    <property type="entry name" value="ZN2_CY6_FUNGAL_2"/>
    <property type="match status" value="1"/>
</dbReference>
<sequence length="434" mass="47609">MSSKGILKSKTGCITCRIRKVKCDEKKPSCKRCISTGRTCDGYRSNFRVSMAPGFTAVTTTAALVPAQNAPSPAFSMLSIYQPREVDMSYPSVAQIQHLAMRFTIKPAAPINTNYGAGISYEQEAQAVLYANSEPAIYHALASVTALRKVYETVTDPNTCCISTKSPDVARGLSEYTNALRTLCITISTNIAGASRYSLICCQMFITIELALDDFTAAAQHFIRGLRIMYQSVSRPYYLDTTGTQVVPAQATDMPLIDLFVLKLFMTPCPGGLTNDFVATSDGRFPPDNTHKYNMGVSAIKESSRNLAEMLKSIVSFLHDVANISKTNPNTHLLHDRLAILANLKHWKEKFVPISQAEEFQSSPWVRLGLAFSLFCCVTSQAIVTLATRPPGSEVKNVEPLFEELLQIAGGICGIKRELNYEGTYLGTFQVGLV</sequence>
<evidence type="ECO:0000256" key="1">
    <source>
        <dbReference type="ARBA" id="ARBA00022723"/>
    </source>
</evidence>
<gene>
    <name evidence="8" type="ORF">PDIGIT_LOCUS8620</name>
</gene>
<accession>A0A9W4UG33</accession>
<keyword evidence="9" id="KW-1185">Reference proteome</keyword>
<dbReference type="GO" id="GO:0000981">
    <property type="term" value="F:DNA-binding transcription factor activity, RNA polymerase II-specific"/>
    <property type="evidence" value="ECO:0007669"/>
    <property type="project" value="InterPro"/>
</dbReference>
<keyword evidence="2" id="KW-0862">Zinc</keyword>
<dbReference type="AlphaFoldDB" id="A0A9W4UG33"/>
<dbReference type="PANTHER" id="PTHR36206:SF13">
    <property type="entry name" value="TRANSCRIPTIONAL REGULATORY PROTEIN MOC3"/>
    <property type="match status" value="1"/>
</dbReference>
<organism evidence="8 9">
    <name type="scientific">Periconia digitata</name>
    <dbReference type="NCBI Taxonomy" id="1303443"/>
    <lineage>
        <taxon>Eukaryota</taxon>
        <taxon>Fungi</taxon>
        <taxon>Dikarya</taxon>
        <taxon>Ascomycota</taxon>
        <taxon>Pezizomycotina</taxon>
        <taxon>Dothideomycetes</taxon>
        <taxon>Pleosporomycetidae</taxon>
        <taxon>Pleosporales</taxon>
        <taxon>Massarineae</taxon>
        <taxon>Periconiaceae</taxon>
        <taxon>Periconia</taxon>
    </lineage>
</organism>
<protein>
    <recommendedName>
        <fullName evidence="7">Zn(2)-C6 fungal-type domain-containing protein</fullName>
    </recommendedName>
</protein>
<evidence type="ECO:0000313" key="9">
    <source>
        <dbReference type="Proteomes" id="UP001152607"/>
    </source>
</evidence>
<evidence type="ECO:0000256" key="4">
    <source>
        <dbReference type="ARBA" id="ARBA00023125"/>
    </source>
</evidence>
<evidence type="ECO:0000256" key="2">
    <source>
        <dbReference type="ARBA" id="ARBA00022833"/>
    </source>
</evidence>
<comment type="caution">
    <text evidence="8">The sequence shown here is derived from an EMBL/GenBank/DDBJ whole genome shotgun (WGS) entry which is preliminary data.</text>
</comment>
<keyword evidence="3" id="KW-0805">Transcription regulation</keyword>
<dbReference type="GO" id="GO:0008270">
    <property type="term" value="F:zinc ion binding"/>
    <property type="evidence" value="ECO:0007669"/>
    <property type="project" value="InterPro"/>
</dbReference>
<dbReference type="Pfam" id="PF00172">
    <property type="entry name" value="Zn_clus"/>
    <property type="match status" value="1"/>
</dbReference>
<evidence type="ECO:0000259" key="7">
    <source>
        <dbReference type="PROSITE" id="PS50048"/>
    </source>
</evidence>
<dbReference type="Proteomes" id="UP001152607">
    <property type="component" value="Unassembled WGS sequence"/>
</dbReference>
<dbReference type="InterPro" id="IPR036864">
    <property type="entry name" value="Zn2-C6_fun-type_DNA-bd_sf"/>
</dbReference>
<dbReference type="OrthoDB" id="3172332at2759"/>
<dbReference type="Gene3D" id="4.10.240.10">
    <property type="entry name" value="Zn(2)-C6 fungal-type DNA-binding domain"/>
    <property type="match status" value="1"/>
</dbReference>
<evidence type="ECO:0000256" key="5">
    <source>
        <dbReference type="ARBA" id="ARBA00023163"/>
    </source>
</evidence>
<dbReference type="GO" id="GO:0003677">
    <property type="term" value="F:DNA binding"/>
    <property type="evidence" value="ECO:0007669"/>
    <property type="project" value="UniProtKB-KW"/>
</dbReference>
<keyword evidence="5" id="KW-0804">Transcription</keyword>
<dbReference type="PROSITE" id="PS00463">
    <property type="entry name" value="ZN2_CY6_FUNGAL_1"/>
    <property type="match status" value="1"/>
</dbReference>
<reference evidence="8" key="1">
    <citation type="submission" date="2023-01" db="EMBL/GenBank/DDBJ databases">
        <authorList>
            <person name="Van Ghelder C."/>
            <person name="Rancurel C."/>
        </authorList>
    </citation>
    <scope>NUCLEOTIDE SEQUENCE</scope>
    <source>
        <strain evidence="8">CNCM I-4278</strain>
    </source>
</reference>
<dbReference type="InterPro" id="IPR052360">
    <property type="entry name" value="Transcr_Regulatory_Proteins"/>
</dbReference>
<dbReference type="SUPFAM" id="SSF57701">
    <property type="entry name" value="Zn2/Cys6 DNA-binding domain"/>
    <property type="match status" value="1"/>
</dbReference>
<name>A0A9W4UG33_9PLEO</name>
<feature type="domain" description="Zn(2)-C6 fungal-type" evidence="7">
    <location>
        <begin position="12"/>
        <end position="40"/>
    </location>
</feature>
<dbReference type="CDD" id="cd00067">
    <property type="entry name" value="GAL4"/>
    <property type="match status" value="1"/>
</dbReference>
<evidence type="ECO:0000313" key="8">
    <source>
        <dbReference type="EMBL" id="CAI6335536.1"/>
    </source>
</evidence>
<evidence type="ECO:0000256" key="6">
    <source>
        <dbReference type="ARBA" id="ARBA00023242"/>
    </source>
</evidence>
<dbReference type="EMBL" id="CAOQHR010000005">
    <property type="protein sequence ID" value="CAI6335536.1"/>
    <property type="molecule type" value="Genomic_DNA"/>
</dbReference>
<keyword evidence="4" id="KW-0238">DNA-binding</keyword>
<dbReference type="InterPro" id="IPR001138">
    <property type="entry name" value="Zn2Cys6_DnaBD"/>
</dbReference>
<proteinExistence type="predicted"/>
<keyword evidence="1" id="KW-0479">Metal-binding</keyword>
<dbReference type="SMART" id="SM00066">
    <property type="entry name" value="GAL4"/>
    <property type="match status" value="1"/>
</dbReference>
<evidence type="ECO:0000256" key="3">
    <source>
        <dbReference type="ARBA" id="ARBA00023015"/>
    </source>
</evidence>
<dbReference type="PANTHER" id="PTHR36206">
    <property type="entry name" value="ASPERCRYPTIN BIOSYNTHESIS CLUSTER-SPECIFIC TRANSCRIPTION REGULATOR ATNN-RELATED"/>
    <property type="match status" value="1"/>
</dbReference>